<reference evidence="2" key="1">
    <citation type="submission" date="2021-01" db="EMBL/GenBank/DDBJ databases">
        <title>Whole genome shotgun sequence of Dactylosporangium siamense NBRC 106093.</title>
        <authorList>
            <person name="Komaki H."/>
            <person name="Tamura T."/>
        </authorList>
    </citation>
    <scope>NUCLEOTIDE SEQUENCE</scope>
    <source>
        <strain evidence="2">NBRC 106093</strain>
    </source>
</reference>
<dbReference type="InterPro" id="IPR008979">
    <property type="entry name" value="Galactose-bd-like_sf"/>
</dbReference>
<comment type="caution">
    <text evidence="2">The sequence shown here is derived from an EMBL/GenBank/DDBJ whole genome shotgun (WGS) entry which is preliminary data.</text>
</comment>
<protein>
    <recommendedName>
        <fullName evidence="1">CBM6 domain-containing protein</fullName>
    </recommendedName>
</protein>
<evidence type="ECO:0000259" key="1">
    <source>
        <dbReference type="PROSITE" id="PS51175"/>
    </source>
</evidence>
<dbReference type="InterPro" id="IPR005084">
    <property type="entry name" value="CBM6"/>
</dbReference>
<dbReference type="Gene3D" id="2.60.120.260">
    <property type="entry name" value="Galactose-binding domain-like"/>
    <property type="match status" value="1"/>
</dbReference>
<dbReference type="PROSITE" id="PS51175">
    <property type="entry name" value="CBM6"/>
    <property type="match status" value="1"/>
</dbReference>
<keyword evidence="3" id="KW-1185">Reference proteome</keyword>
<feature type="domain" description="CBM6" evidence="1">
    <location>
        <begin position="1"/>
        <end position="109"/>
    </location>
</feature>
<name>A0A919PEZ9_9ACTN</name>
<dbReference type="AlphaFoldDB" id="A0A919PEZ9"/>
<accession>A0A919PEZ9</accession>
<evidence type="ECO:0000313" key="3">
    <source>
        <dbReference type="Proteomes" id="UP000660611"/>
    </source>
</evidence>
<evidence type="ECO:0000313" key="2">
    <source>
        <dbReference type="EMBL" id="GIG43591.1"/>
    </source>
</evidence>
<sequence length="111" mass="11979">MTVREVSTASGGRAVTGVGNNRVLEFTGITAQRAGEATVTVAYLSTEERSCRLRTGRGAWQQIRFPASGAWDRVATVTLTVRLEVGQNTIEAGNTTGRWCPDLDRITVAPR</sequence>
<dbReference type="SUPFAM" id="SSF49785">
    <property type="entry name" value="Galactose-binding domain-like"/>
    <property type="match status" value="1"/>
</dbReference>
<gene>
    <name evidence="2" type="ORF">Dsi01nite_016320</name>
</gene>
<dbReference type="EMBL" id="BONQ01000025">
    <property type="protein sequence ID" value="GIG43591.1"/>
    <property type="molecule type" value="Genomic_DNA"/>
</dbReference>
<dbReference type="GO" id="GO:0030246">
    <property type="term" value="F:carbohydrate binding"/>
    <property type="evidence" value="ECO:0007669"/>
    <property type="project" value="InterPro"/>
</dbReference>
<organism evidence="2 3">
    <name type="scientific">Dactylosporangium siamense</name>
    <dbReference type="NCBI Taxonomy" id="685454"/>
    <lineage>
        <taxon>Bacteria</taxon>
        <taxon>Bacillati</taxon>
        <taxon>Actinomycetota</taxon>
        <taxon>Actinomycetes</taxon>
        <taxon>Micromonosporales</taxon>
        <taxon>Micromonosporaceae</taxon>
        <taxon>Dactylosporangium</taxon>
    </lineage>
</organism>
<dbReference type="Proteomes" id="UP000660611">
    <property type="component" value="Unassembled WGS sequence"/>
</dbReference>
<proteinExistence type="predicted"/>